<dbReference type="SMART" id="SM00360">
    <property type="entry name" value="RRM"/>
    <property type="match status" value="1"/>
</dbReference>
<evidence type="ECO:0000313" key="4">
    <source>
        <dbReference type="EMBL" id="RFM27634.1"/>
    </source>
</evidence>
<protein>
    <submittedName>
        <fullName evidence="4">RNA-binding protein</fullName>
    </submittedName>
</protein>
<dbReference type="RefSeq" id="WP_116847711.1">
    <property type="nucleotide sequence ID" value="NZ_QTJU01000004.1"/>
</dbReference>
<keyword evidence="5" id="KW-1185">Reference proteome</keyword>
<dbReference type="SUPFAM" id="SSF54928">
    <property type="entry name" value="RNA-binding domain, RBD"/>
    <property type="match status" value="1"/>
</dbReference>
<organism evidence="4 5">
    <name type="scientific">Deminuibacter soli</name>
    <dbReference type="NCBI Taxonomy" id="2291815"/>
    <lineage>
        <taxon>Bacteria</taxon>
        <taxon>Pseudomonadati</taxon>
        <taxon>Bacteroidota</taxon>
        <taxon>Chitinophagia</taxon>
        <taxon>Chitinophagales</taxon>
        <taxon>Chitinophagaceae</taxon>
        <taxon>Deminuibacter</taxon>
    </lineage>
</organism>
<dbReference type="PROSITE" id="PS50102">
    <property type="entry name" value="RRM"/>
    <property type="match status" value="1"/>
</dbReference>
<dbReference type="InterPro" id="IPR012677">
    <property type="entry name" value="Nucleotide-bd_a/b_plait_sf"/>
</dbReference>
<proteinExistence type="predicted"/>
<feature type="domain" description="RRM" evidence="3">
    <location>
        <begin position="1"/>
        <end position="79"/>
    </location>
</feature>
<keyword evidence="1" id="KW-0694">RNA-binding</keyword>
<dbReference type="EMBL" id="QTJU01000004">
    <property type="protein sequence ID" value="RFM27634.1"/>
    <property type="molecule type" value="Genomic_DNA"/>
</dbReference>
<dbReference type="Gene3D" id="3.30.70.330">
    <property type="match status" value="1"/>
</dbReference>
<dbReference type="AlphaFoldDB" id="A0A3E1NII3"/>
<dbReference type="InterPro" id="IPR000504">
    <property type="entry name" value="RRM_dom"/>
</dbReference>
<comment type="caution">
    <text evidence="4">The sequence shown here is derived from an EMBL/GenBank/DDBJ whole genome shotgun (WGS) entry which is preliminary data.</text>
</comment>
<evidence type="ECO:0000256" key="1">
    <source>
        <dbReference type="ARBA" id="ARBA00022884"/>
    </source>
</evidence>
<name>A0A3E1NII3_9BACT</name>
<evidence type="ECO:0000259" key="3">
    <source>
        <dbReference type="PROSITE" id="PS50102"/>
    </source>
</evidence>
<dbReference type="OrthoDB" id="9798855at2"/>
<feature type="region of interest" description="Disordered" evidence="2">
    <location>
        <begin position="68"/>
        <end position="118"/>
    </location>
</feature>
<feature type="compositionally biased region" description="Gly residues" evidence="2">
    <location>
        <begin position="98"/>
        <end position="118"/>
    </location>
</feature>
<evidence type="ECO:0000313" key="5">
    <source>
        <dbReference type="Proteomes" id="UP000261284"/>
    </source>
</evidence>
<reference evidence="4 5" key="1">
    <citation type="submission" date="2018-08" db="EMBL/GenBank/DDBJ databases">
        <title>Chitinophagaceae sp. K23C18032701, a novel bacterium isolated from forest soil.</title>
        <authorList>
            <person name="Wang C."/>
        </authorList>
    </citation>
    <scope>NUCLEOTIDE SEQUENCE [LARGE SCALE GENOMIC DNA]</scope>
    <source>
        <strain evidence="4 5">K23C18032701</strain>
    </source>
</reference>
<accession>A0A3E1NII3</accession>
<dbReference type="InterPro" id="IPR052462">
    <property type="entry name" value="SLIRP/GR-RBP-like"/>
</dbReference>
<dbReference type="PANTHER" id="PTHR48027">
    <property type="entry name" value="HETEROGENEOUS NUCLEAR RIBONUCLEOPROTEIN 87F-RELATED"/>
    <property type="match status" value="1"/>
</dbReference>
<dbReference type="GO" id="GO:0003723">
    <property type="term" value="F:RNA binding"/>
    <property type="evidence" value="ECO:0007669"/>
    <property type="project" value="UniProtKB-KW"/>
</dbReference>
<gene>
    <name evidence="4" type="ORF">DXN05_13050</name>
</gene>
<dbReference type="Proteomes" id="UP000261284">
    <property type="component" value="Unassembled WGS sequence"/>
</dbReference>
<evidence type="ECO:0000256" key="2">
    <source>
        <dbReference type="SAM" id="MobiDB-lite"/>
    </source>
</evidence>
<dbReference type="InterPro" id="IPR035979">
    <property type="entry name" value="RBD_domain_sf"/>
</dbReference>
<dbReference type="Pfam" id="PF00076">
    <property type="entry name" value="RRM_1"/>
    <property type="match status" value="1"/>
</dbReference>
<sequence>MNLFVTGLSNDIDDIDLKEMFELYGEVTTARVVLDKETKRSRGFGFVEMPDVTEAKEAINTLNGAGLRGKRLGVQEAEERKPNNNSGGFQRRDNNNRRGGGGGGYQGGGGGGYNNRRY</sequence>